<dbReference type="GO" id="GO:0005886">
    <property type="term" value="C:plasma membrane"/>
    <property type="evidence" value="ECO:0007669"/>
    <property type="project" value="UniProtKB-SubCell"/>
</dbReference>
<evidence type="ECO:0000313" key="10">
    <source>
        <dbReference type="Proteomes" id="UP000295008"/>
    </source>
</evidence>
<reference evidence="9 10" key="1">
    <citation type="submission" date="2019-03" db="EMBL/GenBank/DDBJ databases">
        <title>Genomic Encyclopedia of Type Strains, Phase IV (KMG-IV): sequencing the most valuable type-strain genomes for metagenomic binning, comparative biology and taxonomic classification.</title>
        <authorList>
            <person name="Goeker M."/>
        </authorList>
    </citation>
    <scope>NUCLEOTIDE SEQUENCE [LARGE SCALE GENOMIC DNA]</scope>
    <source>
        <strain evidence="9 10">LX-B</strain>
    </source>
</reference>
<evidence type="ECO:0000256" key="3">
    <source>
        <dbReference type="ARBA" id="ARBA00022475"/>
    </source>
</evidence>
<dbReference type="PROSITE" id="PS50928">
    <property type="entry name" value="ABC_TM1"/>
    <property type="match status" value="1"/>
</dbReference>
<protein>
    <submittedName>
        <fullName evidence="9">Carbohydrate ABC transporter membrane protein 1 (CUT1 family)</fullName>
    </submittedName>
</protein>
<dbReference type="AlphaFoldDB" id="A0A4R1R8E3"/>
<evidence type="ECO:0000259" key="8">
    <source>
        <dbReference type="PROSITE" id="PS50928"/>
    </source>
</evidence>
<proteinExistence type="inferred from homology"/>
<feature type="transmembrane region" description="Helical" evidence="7">
    <location>
        <begin position="230"/>
        <end position="254"/>
    </location>
</feature>
<evidence type="ECO:0000256" key="4">
    <source>
        <dbReference type="ARBA" id="ARBA00022692"/>
    </source>
</evidence>
<evidence type="ECO:0000256" key="1">
    <source>
        <dbReference type="ARBA" id="ARBA00004651"/>
    </source>
</evidence>
<dbReference type="Pfam" id="PF00528">
    <property type="entry name" value="BPD_transp_1"/>
    <property type="match status" value="1"/>
</dbReference>
<keyword evidence="10" id="KW-1185">Reference proteome</keyword>
<evidence type="ECO:0000313" key="9">
    <source>
        <dbReference type="EMBL" id="TCL61925.1"/>
    </source>
</evidence>
<feature type="transmembrane region" description="Helical" evidence="7">
    <location>
        <begin position="130"/>
        <end position="150"/>
    </location>
</feature>
<evidence type="ECO:0000256" key="5">
    <source>
        <dbReference type="ARBA" id="ARBA00022989"/>
    </source>
</evidence>
<evidence type="ECO:0000256" key="2">
    <source>
        <dbReference type="ARBA" id="ARBA00022448"/>
    </source>
</evidence>
<keyword evidence="4 7" id="KW-0812">Transmembrane</keyword>
<feature type="transmembrane region" description="Helical" evidence="7">
    <location>
        <begin position="184"/>
        <end position="209"/>
    </location>
</feature>
<gene>
    <name evidence="9" type="ORF">EDC14_103027</name>
</gene>
<comment type="subcellular location">
    <subcellularLocation>
        <location evidence="1 7">Cell membrane</location>
        <topology evidence="1 7">Multi-pass membrane protein</topology>
    </subcellularLocation>
</comment>
<accession>A0A4R1R8E3</accession>
<name>A0A4R1R8E3_HYDET</name>
<sequence>MQSPKLCKELIATFIDWGGMIMKKSRAEAGDWAKYLFVLPALLFMLAFIGYPIIYNIILSLRDVSVMTFQNAKELVGLRNYVQLFTESNGILNLSILNTFFYTAVCLIFQFSIGFAFAIFFALRFRYASFLRGLAMIAWMVPMTITGLMFKYMLSPSGGLINEILMALHLVKEPVEWLINGKTAMWGIIITNIWVGIPFNMILLATGITTIPESVYESANIDGANFLQKFFCITVPMIRPAIMSVLTLGFIYTFKVFDLVFIMTNGGPVNATEVLSTLAYRMSFVEFNFSKGATVSNVLFIILFFVGLFYLRLIRQNEEVM</sequence>
<dbReference type="PANTHER" id="PTHR43005:SF1">
    <property type="entry name" value="SPERMIDINE_PUTRESCINE TRANSPORT SYSTEM PERMEASE PROTEIN"/>
    <property type="match status" value="1"/>
</dbReference>
<feature type="transmembrane region" description="Helical" evidence="7">
    <location>
        <begin position="292"/>
        <end position="311"/>
    </location>
</feature>
<dbReference type="SUPFAM" id="SSF160964">
    <property type="entry name" value="MalF N-terminal region-like"/>
    <property type="match status" value="1"/>
</dbReference>
<dbReference type="Gene3D" id="1.10.3720.10">
    <property type="entry name" value="MetI-like"/>
    <property type="match status" value="1"/>
</dbReference>
<evidence type="ECO:0000256" key="7">
    <source>
        <dbReference type="RuleBase" id="RU363032"/>
    </source>
</evidence>
<evidence type="ECO:0000256" key="6">
    <source>
        <dbReference type="ARBA" id="ARBA00023136"/>
    </source>
</evidence>
<dbReference type="SUPFAM" id="SSF161098">
    <property type="entry name" value="MetI-like"/>
    <property type="match status" value="1"/>
</dbReference>
<dbReference type="GO" id="GO:0055085">
    <property type="term" value="P:transmembrane transport"/>
    <property type="evidence" value="ECO:0007669"/>
    <property type="project" value="InterPro"/>
</dbReference>
<dbReference type="PANTHER" id="PTHR43005">
    <property type="entry name" value="BLR7065 PROTEIN"/>
    <property type="match status" value="1"/>
</dbReference>
<dbReference type="EMBL" id="SLUN01000030">
    <property type="protein sequence ID" value="TCL61925.1"/>
    <property type="molecule type" value="Genomic_DNA"/>
</dbReference>
<feature type="transmembrane region" description="Helical" evidence="7">
    <location>
        <begin position="100"/>
        <end position="123"/>
    </location>
</feature>
<feature type="transmembrane region" description="Helical" evidence="7">
    <location>
        <begin position="32"/>
        <end position="58"/>
    </location>
</feature>
<keyword evidence="6 7" id="KW-0472">Membrane</keyword>
<dbReference type="CDD" id="cd06261">
    <property type="entry name" value="TM_PBP2"/>
    <property type="match status" value="1"/>
</dbReference>
<dbReference type="InterPro" id="IPR000515">
    <property type="entry name" value="MetI-like"/>
</dbReference>
<comment type="similarity">
    <text evidence="7">Belongs to the binding-protein-dependent transport system permease family.</text>
</comment>
<keyword evidence="2 7" id="KW-0813">Transport</keyword>
<organism evidence="9 10">
    <name type="scientific">Hydrogenispora ethanolica</name>
    <dbReference type="NCBI Taxonomy" id="1082276"/>
    <lineage>
        <taxon>Bacteria</taxon>
        <taxon>Bacillati</taxon>
        <taxon>Bacillota</taxon>
        <taxon>Hydrogenispora</taxon>
    </lineage>
</organism>
<keyword evidence="5 7" id="KW-1133">Transmembrane helix</keyword>
<feature type="domain" description="ABC transmembrane type-1" evidence="8">
    <location>
        <begin position="96"/>
        <end position="310"/>
    </location>
</feature>
<dbReference type="Proteomes" id="UP000295008">
    <property type="component" value="Unassembled WGS sequence"/>
</dbReference>
<comment type="caution">
    <text evidence="9">The sequence shown here is derived from an EMBL/GenBank/DDBJ whole genome shotgun (WGS) entry which is preliminary data.</text>
</comment>
<keyword evidence="3" id="KW-1003">Cell membrane</keyword>
<dbReference type="InterPro" id="IPR035906">
    <property type="entry name" value="MetI-like_sf"/>
</dbReference>